<dbReference type="Proteomes" id="UP001054821">
    <property type="component" value="Chromosome 7"/>
</dbReference>
<dbReference type="EMBL" id="JAJFAZ020000007">
    <property type="protein sequence ID" value="KAI5317540.1"/>
    <property type="molecule type" value="Genomic_DNA"/>
</dbReference>
<evidence type="ECO:0000313" key="1">
    <source>
        <dbReference type="EMBL" id="KAI5317540.1"/>
    </source>
</evidence>
<proteinExistence type="predicted"/>
<comment type="caution">
    <text evidence="1">The sequence shown here is derived from an EMBL/GenBank/DDBJ whole genome shotgun (WGS) entry which is preliminary data.</text>
</comment>
<accession>A0AAD4V2Z7</accession>
<dbReference type="AlphaFoldDB" id="A0AAD4V2Z7"/>
<name>A0AAD4V2Z7_PRUDU</name>
<organism evidence="1 2">
    <name type="scientific">Prunus dulcis</name>
    <name type="common">Almond</name>
    <name type="synonym">Amygdalus dulcis</name>
    <dbReference type="NCBI Taxonomy" id="3755"/>
    <lineage>
        <taxon>Eukaryota</taxon>
        <taxon>Viridiplantae</taxon>
        <taxon>Streptophyta</taxon>
        <taxon>Embryophyta</taxon>
        <taxon>Tracheophyta</taxon>
        <taxon>Spermatophyta</taxon>
        <taxon>Magnoliopsida</taxon>
        <taxon>eudicotyledons</taxon>
        <taxon>Gunneridae</taxon>
        <taxon>Pentapetalae</taxon>
        <taxon>rosids</taxon>
        <taxon>fabids</taxon>
        <taxon>Rosales</taxon>
        <taxon>Rosaceae</taxon>
        <taxon>Amygdaloideae</taxon>
        <taxon>Amygdaleae</taxon>
        <taxon>Prunus</taxon>
    </lineage>
</organism>
<gene>
    <name evidence="1" type="ORF">L3X38_037247</name>
</gene>
<sequence>MILSASFHTGKEGENDVVRNVKQFYQMVLNQNRILVRSNLLSYRTTQGGVLPMIKQRRTGRRKEIK</sequence>
<evidence type="ECO:0000313" key="2">
    <source>
        <dbReference type="Proteomes" id="UP001054821"/>
    </source>
</evidence>
<keyword evidence="2" id="KW-1185">Reference proteome</keyword>
<reference evidence="1 2" key="1">
    <citation type="journal article" date="2022" name="G3 (Bethesda)">
        <title>Whole-genome sequence and methylome profiling of the almond [Prunus dulcis (Mill.) D.A. Webb] cultivar 'Nonpareil'.</title>
        <authorList>
            <person name="D'Amico-Willman K.M."/>
            <person name="Ouma W.Z."/>
            <person name="Meulia T."/>
            <person name="Sideli G.M."/>
            <person name="Gradziel T.M."/>
            <person name="Fresnedo-Ramirez J."/>
        </authorList>
    </citation>
    <scope>NUCLEOTIDE SEQUENCE [LARGE SCALE GENOMIC DNA]</scope>
    <source>
        <strain evidence="1">Clone GOH B32 T37-40</strain>
    </source>
</reference>
<protein>
    <submittedName>
        <fullName evidence="1">Uncharacterized protein</fullName>
    </submittedName>
</protein>